<dbReference type="OrthoDB" id="582213at2"/>
<evidence type="ECO:0000313" key="3">
    <source>
        <dbReference type="EMBL" id="ACK67289.1"/>
    </source>
</evidence>
<keyword evidence="1" id="KW-0175">Coiled coil</keyword>
<sequence length="228" mass="25668">MKTTQTYETNHQKLLLLMQQAGLTSLSQLSEISGVSQWQLNRLLVGLILKMPLETLVNIAKALQVSLEQLLNEFAGEHTSSSSSLGQQENPQELESLKREYQSLQDQLDQQKQILEKEFQQSSLEVLESWLLQWPTAAVVAKKNPQLSAVKLLPLVKPITELLKQWNVETNATVGEKVPYDPQIHQLLEGSGEVEPGDMVMVRYVGYCQGEKLLYRAKVSPVKQEGES</sequence>
<dbReference type="eggNOG" id="COG0576">
    <property type="taxonomic scope" value="Bacteria"/>
</dbReference>
<dbReference type="EMBL" id="CP001287">
    <property type="protein sequence ID" value="ACK67289.1"/>
    <property type="molecule type" value="Genomic_DNA"/>
</dbReference>
<dbReference type="RefSeq" id="WP_012596550.1">
    <property type="nucleotide sequence ID" value="NC_011726.1"/>
</dbReference>
<accession>B7JZ78</accession>
<dbReference type="SUPFAM" id="SSF47413">
    <property type="entry name" value="lambda repressor-like DNA-binding domains"/>
    <property type="match status" value="1"/>
</dbReference>
<dbReference type="STRING" id="41431.PCC8801_3318"/>
<evidence type="ECO:0000256" key="1">
    <source>
        <dbReference type="SAM" id="Coils"/>
    </source>
</evidence>
<protein>
    <submittedName>
        <fullName evidence="3">Transcriptional regulator, XRE family</fullName>
    </submittedName>
</protein>
<dbReference type="PROSITE" id="PS50943">
    <property type="entry name" value="HTH_CROC1"/>
    <property type="match status" value="1"/>
</dbReference>
<dbReference type="SMART" id="SM00530">
    <property type="entry name" value="HTH_XRE"/>
    <property type="match status" value="1"/>
</dbReference>
<dbReference type="InterPro" id="IPR010982">
    <property type="entry name" value="Lambda_DNA-bd_dom_sf"/>
</dbReference>
<dbReference type="Gene3D" id="1.10.260.40">
    <property type="entry name" value="lambda repressor-like DNA-binding domains"/>
    <property type="match status" value="1"/>
</dbReference>
<organism evidence="3 4">
    <name type="scientific">Rippkaea orientalis (strain PCC 8801 / RF-1)</name>
    <name type="common">Cyanothece sp. (strain PCC 8801)</name>
    <dbReference type="NCBI Taxonomy" id="41431"/>
    <lineage>
        <taxon>Bacteria</taxon>
        <taxon>Bacillati</taxon>
        <taxon>Cyanobacteriota</taxon>
        <taxon>Cyanophyceae</taxon>
        <taxon>Oscillatoriophycideae</taxon>
        <taxon>Chroococcales</taxon>
        <taxon>Aphanothecaceae</taxon>
        <taxon>Rippkaea</taxon>
        <taxon>Rippkaea orientalis</taxon>
    </lineage>
</organism>
<dbReference type="InterPro" id="IPR001387">
    <property type="entry name" value="Cro/C1-type_HTH"/>
</dbReference>
<proteinExistence type="predicted"/>
<feature type="domain" description="HTH cro/C1-type" evidence="2">
    <location>
        <begin position="25"/>
        <end position="70"/>
    </location>
</feature>
<dbReference type="AlphaFoldDB" id="B7JZ78"/>
<evidence type="ECO:0000259" key="2">
    <source>
        <dbReference type="PROSITE" id="PS50943"/>
    </source>
</evidence>
<keyword evidence="4" id="KW-1185">Reference proteome</keyword>
<dbReference type="Pfam" id="PF13443">
    <property type="entry name" value="HTH_26"/>
    <property type="match status" value="1"/>
</dbReference>
<dbReference type="HOGENOM" id="CLU_078800_0_0_3"/>
<name>B7JZ78_RIPO1</name>
<feature type="coiled-coil region" evidence="1">
    <location>
        <begin position="53"/>
        <end position="125"/>
    </location>
</feature>
<dbReference type="KEGG" id="cyp:PCC8801_3318"/>
<dbReference type="Proteomes" id="UP000008204">
    <property type="component" value="Chromosome"/>
</dbReference>
<evidence type="ECO:0000313" key="4">
    <source>
        <dbReference type="Proteomes" id="UP000008204"/>
    </source>
</evidence>
<dbReference type="GO" id="GO:0003677">
    <property type="term" value="F:DNA binding"/>
    <property type="evidence" value="ECO:0007669"/>
    <property type="project" value="InterPro"/>
</dbReference>
<reference evidence="4" key="1">
    <citation type="journal article" date="2011" name="MBio">
        <title>Novel metabolic attributes of the genus Cyanothece, comprising a group of unicellular nitrogen-fixing Cyanobacteria.</title>
        <authorList>
            <person name="Bandyopadhyay A."/>
            <person name="Elvitigala T."/>
            <person name="Welsh E."/>
            <person name="Stockel J."/>
            <person name="Liberton M."/>
            <person name="Min H."/>
            <person name="Sherman L.A."/>
            <person name="Pakrasi H.B."/>
        </authorList>
    </citation>
    <scope>NUCLEOTIDE SEQUENCE [LARGE SCALE GENOMIC DNA]</scope>
    <source>
        <strain evidence="4">PCC 8801</strain>
    </source>
</reference>
<gene>
    <name evidence="3" type="ordered locus">PCC8801_3318</name>
</gene>